<protein>
    <submittedName>
        <fullName evidence="7">HU family DNA-binding protein</fullName>
    </submittedName>
</protein>
<dbReference type="GO" id="GO:0030527">
    <property type="term" value="F:structural constituent of chromatin"/>
    <property type="evidence" value="ECO:0007669"/>
    <property type="project" value="InterPro"/>
</dbReference>
<dbReference type="EMBL" id="CP067393">
    <property type="protein sequence ID" value="QQP86856.1"/>
    <property type="molecule type" value="Genomic_DNA"/>
</dbReference>
<evidence type="ECO:0000256" key="4">
    <source>
        <dbReference type="ARBA" id="ARBA00023067"/>
    </source>
</evidence>
<dbReference type="GO" id="GO:0030261">
    <property type="term" value="P:chromosome condensation"/>
    <property type="evidence" value="ECO:0007669"/>
    <property type="project" value="UniProtKB-KW"/>
</dbReference>
<dbReference type="GO" id="GO:0005829">
    <property type="term" value="C:cytosol"/>
    <property type="evidence" value="ECO:0007669"/>
    <property type="project" value="TreeGrafter"/>
</dbReference>
<dbReference type="Gene3D" id="4.10.520.10">
    <property type="entry name" value="IHF-like DNA-binding proteins"/>
    <property type="match status" value="1"/>
</dbReference>
<keyword evidence="8" id="KW-1185">Reference proteome</keyword>
<dbReference type="InterPro" id="IPR000119">
    <property type="entry name" value="Hist_DNA-bd"/>
</dbReference>
<dbReference type="SUPFAM" id="SSF47729">
    <property type="entry name" value="IHF-like DNA-binding proteins"/>
    <property type="match status" value="1"/>
</dbReference>
<dbReference type="PANTHER" id="PTHR33175">
    <property type="entry name" value="DNA-BINDING PROTEIN HU"/>
    <property type="match status" value="1"/>
</dbReference>
<evidence type="ECO:0000256" key="1">
    <source>
        <dbReference type="ARBA" id="ARBA00003819"/>
    </source>
</evidence>
<dbReference type="GO" id="GO:0003677">
    <property type="term" value="F:DNA binding"/>
    <property type="evidence" value="ECO:0007669"/>
    <property type="project" value="UniProtKB-KW"/>
</dbReference>
<dbReference type="SMART" id="SM00411">
    <property type="entry name" value="BHL"/>
    <property type="match status" value="1"/>
</dbReference>
<keyword evidence="5 7" id="KW-0238">DNA-binding</keyword>
<gene>
    <name evidence="7" type="ORF">JHT90_06335</name>
</gene>
<comment type="subunit">
    <text evidence="3">Heterodimer of an alpha and a beta chain.</text>
</comment>
<dbReference type="PANTHER" id="PTHR33175:SF3">
    <property type="entry name" value="DNA-BINDING PROTEIN HU-BETA"/>
    <property type="match status" value="1"/>
</dbReference>
<proteinExistence type="inferred from homology"/>
<evidence type="ECO:0000256" key="2">
    <source>
        <dbReference type="ARBA" id="ARBA00010529"/>
    </source>
</evidence>
<keyword evidence="4" id="KW-0226">DNA condensation</keyword>
<dbReference type="Proteomes" id="UP000595278">
    <property type="component" value="Chromosome"/>
</dbReference>
<dbReference type="KEGG" id="eaz:JHT90_06335"/>
<dbReference type="Pfam" id="PF00216">
    <property type="entry name" value="Bac_DNA_binding"/>
    <property type="match status" value="1"/>
</dbReference>
<sequence length="101" mass="10866">MNKAELIKAIGEKADIPNTEATKVLNAFLETVTETLQTGQSVVLVGFGTFLVKERAARMARNLQTGKPIKIPAKKAPLFKAGKTLKESVAAAKTKAKTKKQ</sequence>
<dbReference type="InterPro" id="IPR010992">
    <property type="entry name" value="IHF-like_DNA-bd_dom_sf"/>
</dbReference>
<accession>A0A974RY23</accession>
<evidence type="ECO:0000256" key="6">
    <source>
        <dbReference type="RuleBase" id="RU003939"/>
    </source>
</evidence>
<evidence type="ECO:0000256" key="3">
    <source>
        <dbReference type="ARBA" id="ARBA00011870"/>
    </source>
</evidence>
<organism evidence="7 8">
    <name type="scientific">Entomomonas asaccharolytica</name>
    <dbReference type="NCBI Taxonomy" id="2785331"/>
    <lineage>
        <taxon>Bacteria</taxon>
        <taxon>Pseudomonadati</taxon>
        <taxon>Pseudomonadota</taxon>
        <taxon>Gammaproteobacteria</taxon>
        <taxon>Pseudomonadales</taxon>
        <taxon>Pseudomonadaceae</taxon>
        <taxon>Entomomonas</taxon>
    </lineage>
</organism>
<comment type="similarity">
    <text evidence="2 6">Belongs to the bacterial histone-like protein family.</text>
</comment>
<dbReference type="RefSeq" id="WP_201095310.1">
    <property type="nucleotide sequence ID" value="NZ_CP067393.1"/>
</dbReference>
<evidence type="ECO:0000256" key="5">
    <source>
        <dbReference type="ARBA" id="ARBA00023125"/>
    </source>
</evidence>
<evidence type="ECO:0000313" key="8">
    <source>
        <dbReference type="Proteomes" id="UP000595278"/>
    </source>
</evidence>
<dbReference type="PRINTS" id="PR01727">
    <property type="entry name" value="DNABINDINGHU"/>
</dbReference>
<dbReference type="CDD" id="cd13831">
    <property type="entry name" value="HU"/>
    <property type="match status" value="1"/>
</dbReference>
<dbReference type="AlphaFoldDB" id="A0A974RY23"/>
<name>A0A974RY23_9GAMM</name>
<comment type="function">
    <text evidence="1">Histone-like DNA-binding protein which is capable of wrapping DNA to stabilize it, and thus to prevent its denaturation under extreme environmental conditions.</text>
</comment>
<evidence type="ECO:0000313" key="7">
    <source>
        <dbReference type="EMBL" id="QQP86856.1"/>
    </source>
</evidence>
<reference evidence="7 8" key="1">
    <citation type="submission" date="2021-01" db="EMBL/GenBank/DDBJ databases">
        <title>Entomomonas sp. F2A isolated from a house cricket (Acheta domesticus).</title>
        <authorList>
            <person name="Spergser J."/>
            <person name="Busse H.-J."/>
        </authorList>
    </citation>
    <scope>NUCLEOTIDE SEQUENCE [LARGE SCALE GENOMIC DNA]</scope>
    <source>
        <strain evidence="7 8">F2A</strain>
    </source>
</reference>